<keyword evidence="2" id="KW-1185">Reference proteome</keyword>
<sequence length="260" mass="28898">VRTSSLSPSPLSPLNLSGLNLSGSVQSSGSLWIVHAFTITIVSRGTSYPPTLMSSTVNLGTRSGAAGYSRNVSDTTMRSRMGKIPRNMINHCVTIFISPTLIKQTLQDCIHGFSNSFHFLFKTPSKYFQECIFSVVDLPCNHPHYVVEQSREHAVDFLFADVEKVGETFRGDDFEGADLAEVAPVVTVRDDDGTAGTESEVEYWAVCFGESVEETVDRRFDEAMVANNGERVRRRGREVETLRLGGEFVSNEKESQREYH</sequence>
<evidence type="ECO:0000313" key="2">
    <source>
        <dbReference type="Proteomes" id="UP000824890"/>
    </source>
</evidence>
<protein>
    <submittedName>
        <fullName evidence="1">Uncharacterized protein</fullName>
    </submittedName>
</protein>
<dbReference type="Proteomes" id="UP000824890">
    <property type="component" value="Unassembled WGS sequence"/>
</dbReference>
<reference evidence="1 2" key="1">
    <citation type="submission" date="2021-05" db="EMBL/GenBank/DDBJ databases">
        <title>Genome Assembly of Synthetic Allotetraploid Brassica napus Reveals Homoeologous Exchanges between Subgenomes.</title>
        <authorList>
            <person name="Davis J.T."/>
        </authorList>
    </citation>
    <scope>NUCLEOTIDE SEQUENCE [LARGE SCALE GENOMIC DNA]</scope>
    <source>
        <strain evidence="2">cv. Da-Ae</strain>
        <tissue evidence="1">Seedling</tissue>
    </source>
</reference>
<name>A0ABQ7XAR1_BRANA</name>
<evidence type="ECO:0000313" key="1">
    <source>
        <dbReference type="EMBL" id="KAH0852976.1"/>
    </source>
</evidence>
<proteinExistence type="predicted"/>
<dbReference type="EMBL" id="JAGKQM010000927">
    <property type="protein sequence ID" value="KAH0852976.1"/>
    <property type="molecule type" value="Genomic_DNA"/>
</dbReference>
<gene>
    <name evidence="1" type="ORF">HID58_093562</name>
</gene>
<feature type="non-terminal residue" evidence="1">
    <location>
        <position position="1"/>
    </location>
</feature>
<feature type="non-terminal residue" evidence="1">
    <location>
        <position position="260"/>
    </location>
</feature>
<accession>A0ABQ7XAR1</accession>
<comment type="caution">
    <text evidence="1">The sequence shown here is derived from an EMBL/GenBank/DDBJ whole genome shotgun (WGS) entry which is preliminary data.</text>
</comment>
<organism evidence="1 2">
    <name type="scientific">Brassica napus</name>
    <name type="common">Rape</name>
    <dbReference type="NCBI Taxonomy" id="3708"/>
    <lineage>
        <taxon>Eukaryota</taxon>
        <taxon>Viridiplantae</taxon>
        <taxon>Streptophyta</taxon>
        <taxon>Embryophyta</taxon>
        <taxon>Tracheophyta</taxon>
        <taxon>Spermatophyta</taxon>
        <taxon>Magnoliopsida</taxon>
        <taxon>eudicotyledons</taxon>
        <taxon>Gunneridae</taxon>
        <taxon>Pentapetalae</taxon>
        <taxon>rosids</taxon>
        <taxon>malvids</taxon>
        <taxon>Brassicales</taxon>
        <taxon>Brassicaceae</taxon>
        <taxon>Brassiceae</taxon>
        <taxon>Brassica</taxon>
    </lineage>
</organism>